<evidence type="ECO:0000313" key="2">
    <source>
        <dbReference type="Proteomes" id="UP001259982"/>
    </source>
</evidence>
<protein>
    <submittedName>
        <fullName evidence="1">Type IV CRISPR-associated protein Csf2</fullName>
    </submittedName>
</protein>
<dbReference type="RefSeq" id="WP_311658630.1">
    <property type="nucleotide sequence ID" value="NZ_JAVRHY010000006.1"/>
</dbReference>
<accession>A0ABU3B7R9</accession>
<dbReference type="NCBIfam" id="TIGR03115">
    <property type="entry name" value="cas7_csf2"/>
    <property type="match status" value="1"/>
</dbReference>
<organism evidence="1 2">
    <name type="scientific">Spectribacter acetivorans</name>
    <dbReference type="NCBI Taxonomy" id="3075603"/>
    <lineage>
        <taxon>Bacteria</taxon>
        <taxon>Pseudomonadati</taxon>
        <taxon>Pseudomonadota</taxon>
        <taxon>Gammaproteobacteria</taxon>
        <taxon>Salinisphaerales</taxon>
        <taxon>Salinisphaeraceae</taxon>
        <taxon>Spectribacter</taxon>
    </lineage>
</organism>
<evidence type="ECO:0000313" key="1">
    <source>
        <dbReference type="EMBL" id="MDT0618506.1"/>
    </source>
</evidence>
<dbReference type="Proteomes" id="UP001259982">
    <property type="component" value="Unassembled WGS sequence"/>
</dbReference>
<proteinExistence type="predicted"/>
<gene>
    <name evidence="1" type="primary">csf2</name>
    <name evidence="1" type="ORF">RM531_08450</name>
</gene>
<name>A0ABU3B7R9_9GAMM</name>
<comment type="caution">
    <text evidence="1">The sequence shown here is derived from an EMBL/GenBank/DDBJ whole genome shotgun (WGS) entry which is preliminary data.</text>
</comment>
<dbReference type="InterPro" id="IPR017546">
    <property type="entry name" value="CRISPR-assoc_prot_Csf2"/>
</dbReference>
<sequence>MTNTTTLSINGVCTLTAPLHQAAFGGAESNRSGIKVARQMKMPLSLVMAPRSNADQEKTADVETEDDALDDLRESLDEDDETPVQGGYTIQVPIISGNSIRGRLSRKAADRIQSVLIEKGQQISDRVYYSLRNGRASVAGEAGFPRLDKIQAAHDDLKAGIFGVETVVPSKLVTPDLIPLLDCTAPLVPDRYAHQSVRGIEPWKTLFTSTIRSVDDIEQGADVQAANVWEGGREALQAYMADRLGDNDAYKTRDKAAKPEDDQPNRKTFANIINFECVAPLTPFLMRLSFDRLPSEAHAGFALLILADFLEERHLGGIGRLGYGTYDASLDVTINGEEHYDAIKLTDAGLTLAPALEALIEKGRQALDGVNAEGLSSVHGQLTRPKATA</sequence>
<dbReference type="EMBL" id="JAVRHY010000006">
    <property type="protein sequence ID" value="MDT0618506.1"/>
    <property type="molecule type" value="Genomic_DNA"/>
</dbReference>
<reference evidence="1 2" key="1">
    <citation type="submission" date="2023-09" db="EMBL/GenBank/DDBJ databases">
        <authorList>
            <person name="Rey-Velasco X."/>
        </authorList>
    </citation>
    <scope>NUCLEOTIDE SEQUENCE [LARGE SCALE GENOMIC DNA]</scope>
    <source>
        <strain evidence="1 2">P385</strain>
    </source>
</reference>
<keyword evidence="2" id="KW-1185">Reference proteome</keyword>